<keyword evidence="2" id="KW-1185">Reference proteome</keyword>
<dbReference type="RefSeq" id="WP_068326779.1">
    <property type="nucleotide sequence ID" value="NZ_LVHF01000012.1"/>
</dbReference>
<dbReference type="EMBL" id="LVHF01000012">
    <property type="protein sequence ID" value="OAN17673.1"/>
    <property type="molecule type" value="Genomic_DNA"/>
</dbReference>
<dbReference type="OrthoDB" id="1263265at2"/>
<dbReference type="AlphaFoldDB" id="A0A178KLX5"/>
<evidence type="ECO:0008006" key="3">
    <source>
        <dbReference type="Google" id="ProtNLM"/>
    </source>
</evidence>
<dbReference type="InterPro" id="IPR007420">
    <property type="entry name" value="DUF465"/>
</dbReference>
<dbReference type="Gene3D" id="6.10.280.50">
    <property type="match status" value="1"/>
</dbReference>
<organism evidence="1 2">
    <name type="scientific">Photobacterium jeanii</name>
    <dbReference type="NCBI Taxonomy" id="858640"/>
    <lineage>
        <taxon>Bacteria</taxon>
        <taxon>Pseudomonadati</taxon>
        <taxon>Pseudomonadota</taxon>
        <taxon>Gammaproteobacteria</taxon>
        <taxon>Vibrionales</taxon>
        <taxon>Vibrionaceae</taxon>
        <taxon>Photobacterium</taxon>
    </lineage>
</organism>
<dbReference type="InterPro" id="IPR038444">
    <property type="entry name" value="DUF465_sf"/>
</dbReference>
<evidence type="ECO:0000313" key="1">
    <source>
        <dbReference type="EMBL" id="OAN17673.1"/>
    </source>
</evidence>
<comment type="caution">
    <text evidence="1">The sequence shown here is derived from an EMBL/GenBank/DDBJ whole genome shotgun (WGS) entry which is preliminary data.</text>
</comment>
<name>A0A178KLX5_9GAMM</name>
<sequence length="81" mass="9473">MLGENHSLAIEFPEYKNQIHQLKMADASFKSMTDRYHKLDHTIRGLENQGLPIDDFNFTQLKLERAQLKGKIFEILGQQNK</sequence>
<reference evidence="1 2" key="1">
    <citation type="submission" date="2016-03" db="EMBL/GenBank/DDBJ databases">
        <title>Photobacterium proteolyticum sp. nov. a protease producing bacterium isolated from ocean sediments of Laizhou Bay.</title>
        <authorList>
            <person name="Li Y."/>
        </authorList>
    </citation>
    <scope>NUCLEOTIDE SEQUENCE [LARGE SCALE GENOMIC DNA]</scope>
    <source>
        <strain evidence="1 2">R-40508</strain>
    </source>
</reference>
<dbReference type="STRING" id="858640.A3K86_01760"/>
<protein>
    <recommendedName>
        <fullName evidence="3">GTP-binding protein</fullName>
    </recommendedName>
</protein>
<gene>
    <name evidence="1" type="ORF">A3K86_01760</name>
</gene>
<dbReference type="Pfam" id="PF04325">
    <property type="entry name" value="DUF465"/>
    <property type="match status" value="1"/>
</dbReference>
<dbReference type="Proteomes" id="UP000078503">
    <property type="component" value="Unassembled WGS sequence"/>
</dbReference>
<evidence type="ECO:0000313" key="2">
    <source>
        <dbReference type="Proteomes" id="UP000078503"/>
    </source>
</evidence>
<proteinExistence type="predicted"/>
<accession>A0A178KLX5</accession>